<organism evidence="2 3">
    <name type="scientific">Ohtaekwangia koreensis</name>
    <dbReference type="NCBI Taxonomy" id="688867"/>
    <lineage>
        <taxon>Bacteria</taxon>
        <taxon>Pseudomonadati</taxon>
        <taxon>Bacteroidota</taxon>
        <taxon>Cytophagia</taxon>
        <taxon>Cytophagales</taxon>
        <taxon>Fulvivirgaceae</taxon>
        <taxon>Ohtaekwangia</taxon>
    </lineage>
</organism>
<dbReference type="EMBL" id="FUZU01000001">
    <property type="protein sequence ID" value="SKC62014.1"/>
    <property type="molecule type" value="Genomic_DNA"/>
</dbReference>
<dbReference type="Proteomes" id="UP000190961">
    <property type="component" value="Unassembled WGS sequence"/>
</dbReference>
<dbReference type="Pfam" id="PF13689">
    <property type="entry name" value="DUF4154"/>
    <property type="match status" value="1"/>
</dbReference>
<feature type="chain" id="PRO_5012640120" description="YfiR family protein" evidence="1">
    <location>
        <begin position="26"/>
        <end position="167"/>
    </location>
</feature>
<dbReference type="STRING" id="688867.SAMN05660236_2086"/>
<evidence type="ECO:0000313" key="3">
    <source>
        <dbReference type="Proteomes" id="UP000190961"/>
    </source>
</evidence>
<reference evidence="2 3" key="1">
    <citation type="submission" date="2017-02" db="EMBL/GenBank/DDBJ databases">
        <authorList>
            <person name="Peterson S.W."/>
        </authorList>
    </citation>
    <scope>NUCLEOTIDE SEQUENCE [LARGE SCALE GENOMIC DNA]</scope>
    <source>
        <strain evidence="2 3">DSM 25262</strain>
    </source>
</reference>
<protein>
    <recommendedName>
        <fullName evidence="4">YfiR family protein</fullName>
    </recommendedName>
</protein>
<feature type="signal peptide" evidence="1">
    <location>
        <begin position="1"/>
        <end position="25"/>
    </location>
</feature>
<gene>
    <name evidence="2" type="ORF">SAMN05660236_2086</name>
</gene>
<accession>A0A1T5KE97</accession>
<dbReference type="InterPro" id="IPR025293">
    <property type="entry name" value="YfiR/HmsC-like"/>
</dbReference>
<keyword evidence="1" id="KW-0732">Signal</keyword>
<name>A0A1T5KE97_9BACT</name>
<evidence type="ECO:0008006" key="4">
    <source>
        <dbReference type="Google" id="ProtNLM"/>
    </source>
</evidence>
<dbReference type="OrthoDB" id="1342147at2"/>
<sequence length="167" mass="18753">MKSQTEKVCRVMLTLLLLMPLAASAQNEKFQAIFLYKFIDNVNWPDSKRNLRIGIIGNTEVLEEFQKILKVRSTANLTAQKISVSEVATCDVIYIPQSHSSIFNKVMEYTKSKSILIVTEETDFVKKGAGISFLQEEDKLGFIVNKHALDAKGLKVSTLLLTLGKEI</sequence>
<dbReference type="AlphaFoldDB" id="A0A1T5KE97"/>
<evidence type="ECO:0000256" key="1">
    <source>
        <dbReference type="SAM" id="SignalP"/>
    </source>
</evidence>
<proteinExistence type="predicted"/>
<dbReference type="RefSeq" id="WP_079686577.1">
    <property type="nucleotide sequence ID" value="NZ_FUZU01000001.1"/>
</dbReference>
<keyword evidence="3" id="KW-1185">Reference proteome</keyword>
<evidence type="ECO:0000313" key="2">
    <source>
        <dbReference type="EMBL" id="SKC62014.1"/>
    </source>
</evidence>